<name>D4LRI4_9FIRM</name>
<dbReference type="GO" id="GO:0034605">
    <property type="term" value="P:cellular response to heat"/>
    <property type="evidence" value="ECO:0007669"/>
    <property type="project" value="TreeGrafter"/>
</dbReference>
<dbReference type="PRINTS" id="PR00300">
    <property type="entry name" value="CLPPROTEASEA"/>
</dbReference>
<dbReference type="SUPFAM" id="SSF81923">
    <property type="entry name" value="Double Clp-N motif"/>
    <property type="match status" value="1"/>
</dbReference>
<dbReference type="InterPro" id="IPR041546">
    <property type="entry name" value="ClpA/ClpB_AAA_lid"/>
</dbReference>
<dbReference type="FunFam" id="3.40.50.300:FF:000025">
    <property type="entry name" value="ATP-dependent Clp protease subunit"/>
    <property type="match status" value="1"/>
</dbReference>
<dbReference type="Pfam" id="PF10431">
    <property type="entry name" value="ClpB_D2-small"/>
    <property type="match status" value="1"/>
</dbReference>
<dbReference type="Gene3D" id="1.10.8.60">
    <property type="match status" value="1"/>
</dbReference>
<evidence type="ECO:0000256" key="2">
    <source>
        <dbReference type="ARBA" id="ARBA00008675"/>
    </source>
</evidence>
<evidence type="ECO:0000256" key="10">
    <source>
        <dbReference type="RuleBase" id="RU004432"/>
    </source>
</evidence>
<dbReference type="FunFam" id="1.10.8.60:FF:000017">
    <property type="entry name" value="ATP-dependent chaperone ClpB"/>
    <property type="match status" value="1"/>
</dbReference>
<dbReference type="InterPro" id="IPR028299">
    <property type="entry name" value="ClpA/B_CS2"/>
</dbReference>
<evidence type="ECO:0000256" key="7">
    <source>
        <dbReference type="ARBA" id="ARBA00023186"/>
    </source>
</evidence>
<organism evidence="13 14">
    <name type="scientific">Blautia obeum A2-162</name>
    <dbReference type="NCBI Taxonomy" id="657314"/>
    <lineage>
        <taxon>Bacteria</taxon>
        <taxon>Bacillati</taxon>
        <taxon>Bacillota</taxon>
        <taxon>Clostridia</taxon>
        <taxon>Lachnospirales</taxon>
        <taxon>Lachnospiraceae</taxon>
        <taxon>Blautia</taxon>
    </lineage>
</organism>
<dbReference type="FunFam" id="3.40.50.300:FF:000010">
    <property type="entry name" value="Chaperone clpB 1, putative"/>
    <property type="match status" value="1"/>
</dbReference>
<evidence type="ECO:0000313" key="14">
    <source>
        <dbReference type="Proteomes" id="UP000008955"/>
    </source>
</evidence>
<dbReference type="GO" id="GO:0042026">
    <property type="term" value="P:protein refolding"/>
    <property type="evidence" value="ECO:0007669"/>
    <property type="project" value="UniProtKB-UniRule"/>
</dbReference>
<comment type="subcellular location">
    <subcellularLocation>
        <location evidence="1 11">Cytoplasm</location>
    </subcellularLocation>
</comment>
<dbReference type="Gene3D" id="1.10.1780.10">
    <property type="entry name" value="Clp, N-terminal domain"/>
    <property type="match status" value="1"/>
</dbReference>
<evidence type="ECO:0000256" key="6">
    <source>
        <dbReference type="ARBA" id="ARBA00023054"/>
    </source>
</evidence>
<dbReference type="Pfam" id="PF00004">
    <property type="entry name" value="AAA"/>
    <property type="match status" value="1"/>
</dbReference>
<dbReference type="SUPFAM" id="SSF52540">
    <property type="entry name" value="P-loop containing nucleoside triphosphate hydrolases"/>
    <property type="match status" value="2"/>
</dbReference>
<feature type="coiled-coil region" evidence="11">
    <location>
        <begin position="411"/>
        <end position="525"/>
    </location>
</feature>
<gene>
    <name evidence="11" type="primary">clpB</name>
    <name evidence="13" type="ORF">CK5_20150</name>
</gene>
<comment type="subunit">
    <text evidence="11">Homohexamer; The oligomerization is ATP-dependent.</text>
</comment>
<evidence type="ECO:0000259" key="12">
    <source>
        <dbReference type="PROSITE" id="PS51903"/>
    </source>
</evidence>
<dbReference type="InterPro" id="IPR001270">
    <property type="entry name" value="ClpA/B"/>
</dbReference>
<feature type="domain" description="Clp R" evidence="12">
    <location>
        <begin position="3"/>
        <end position="145"/>
    </location>
</feature>
<dbReference type="KEGG" id="rob:CK5_20150"/>
<keyword evidence="7 10" id="KW-0143">Chaperone</keyword>
<evidence type="ECO:0000256" key="3">
    <source>
        <dbReference type="ARBA" id="ARBA00022737"/>
    </source>
</evidence>
<dbReference type="InterPro" id="IPR003593">
    <property type="entry name" value="AAA+_ATPase"/>
</dbReference>
<dbReference type="PROSITE" id="PS00870">
    <property type="entry name" value="CLPAB_1"/>
    <property type="match status" value="1"/>
</dbReference>
<proteinExistence type="inferred from homology"/>
<dbReference type="GO" id="GO:0016887">
    <property type="term" value="F:ATP hydrolysis activity"/>
    <property type="evidence" value="ECO:0007669"/>
    <property type="project" value="InterPro"/>
</dbReference>
<evidence type="ECO:0000256" key="1">
    <source>
        <dbReference type="ARBA" id="ARBA00004496"/>
    </source>
</evidence>
<sequence>MNISKFTQKSVQAVQDLEKVAYEYGNQEVEQEHLLYALLTQEDSLILKLIEKMDINKEYFINVVKKALDAKVKVSGGDLRFGQYLNKSLVNAENEAKAMGDEYVSVEHLFLSLLTQPSPGMKKIFDEFGITRERFLQALSTVRGNQRVVSDNPEATYDTLNKYGEDLVEKARNQKLDPVIGRDAEIRNIVRILSRKTKNNPVLIGEPGVGKTAAIEGLAQRIVAGDVPEGLKDKKIFALDMGALVAGAKYRGEFEERLKAVLEEVRKSEGEIILFIDELHLIVGAGKTDGAMDAGNMLKPMLARGELHCIGATTLDEYRQYIEKDAALARRFQPVMVDEPTVEDTISILRGLKERYEVFHGVKITDSALVAAATLSHRYITDRFLPDKAIDLVDEACALIKTELDSMPTELDEQRRKIMQLEIEESALKKETDNLSKERLAELQKELAEMRDTFNTQKAQWDNEKHSVEKLQKLREQIEDINKQIQKAKQNYDLEKAAELQYGELPKLQQQLEIEEKQVKESDRSLVHEAVTDDEIARIISRWTGIPVTKLTEGERTKLLGLEDELHKRVIGQNEGVRLVTDAILRSKAGIKDPSKPIGSFLFLGPTGVGKTELAKTLAATLFDDEQNMVRIDMSEYMEKYSVSRLIGAPPGYVGYEEGGQLTEAVRRKPYSVVLFDEIEKAHPDVFNVLLQVLDDGRITDSQGRTVDFKNTILIMTSNIGSPYLLDGIDEKGEIKPEAQEQVMNDLRGHFRPEFLNRLDEIIMFKPLTKENIGGIVDLMVKELSDRLADQELSLELTDAARTQVIENGYDPIYGARPLKRYLQNYVETLVAKKILSGDVHQGDTLVLDVKDGEFVINTK</sequence>
<dbReference type="HOGENOM" id="CLU_005070_4_0_9"/>
<protein>
    <recommendedName>
        <fullName evidence="11">Chaperone protein ClpB</fullName>
    </recommendedName>
</protein>
<dbReference type="RefSeq" id="WP_015542211.1">
    <property type="nucleotide sequence ID" value="NC_021022.1"/>
</dbReference>
<dbReference type="InterPro" id="IPR050130">
    <property type="entry name" value="ClpA_ClpB"/>
</dbReference>
<dbReference type="Pfam" id="PF17871">
    <property type="entry name" value="AAA_lid_9"/>
    <property type="match status" value="1"/>
</dbReference>
<comment type="similarity">
    <text evidence="2 10">Belongs to the ClpA/ClpB family.</text>
</comment>
<keyword evidence="14" id="KW-1185">Reference proteome</keyword>
<comment type="subunit">
    <text evidence="8">Homohexamer. The oligomerization is ATP-dependent.</text>
</comment>
<dbReference type="PROSITE" id="PS51903">
    <property type="entry name" value="CLP_R"/>
    <property type="match status" value="1"/>
</dbReference>
<accession>D4LRI4</accession>
<dbReference type="InterPro" id="IPR036628">
    <property type="entry name" value="Clp_N_dom_sf"/>
</dbReference>
<evidence type="ECO:0000256" key="11">
    <source>
        <dbReference type="RuleBase" id="RU362034"/>
    </source>
</evidence>
<dbReference type="InterPro" id="IPR017730">
    <property type="entry name" value="Chaperonin_ClpB"/>
</dbReference>
<dbReference type="SMART" id="SM00382">
    <property type="entry name" value="AAA"/>
    <property type="match status" value="2"/>
</dbReference>
<dbReference type="CDD" id="cd19499">
    <property type="entry name" value="RecA-like_ClpB_Hsp104-like"/>
    <property type="match status" value="1"/>
</dbReference>
<evidence type="ECO:0000256" key="9">
    <source>
        <dbReference type="PROSITE-ProRule" id="PRU01251"/>
    </source>
</evidence>
<dbReference type="PROSITE" id="PS00871">
    <property type="entry name" value="CLPAB_2"/>
    <property type="match status" value="1"/>
</dbReference>
<evidence type="ECO:0000256" key="8">
    <source>
        <dbReference type="ARBA" id="ARBA00026057"/>
    </source>
</evidence>
<dbReference type="GO" id="GO:0005737">
    <property type="term" value="C:cytoplasm"/>
    <property type="evidence" value="ECO:0007669"/>
    <property type="project" value="UniProtKB-SubCell"/>
</dbReference>
<dbReference type="Proteomes" id="UP000008955">
    <property type="component" value="Chromosome"/>
</dbReference>
<dbReference type="PATRIC" id="fig|657314.3.peg.1874"/>
<evidence type="ECO:0000313" key="13">
    <source>
        <dbReference type="EMBL" id="CBL23392.1"/>
    </source>
</evidence>
<dbReference type="GO" id="GO:0005524">
    <property type="term" value="F:ATP binding"/>
    <property type="evidence" value="ECO:0007669"/>
    <property type="project" value="UniProtKB-UniRule"/>
</dbReference>
<dbReference type="EMBL" id="FP929054">
    <property type="protein sequence ID" value="CBL23392.1"/>
    <property type="molecule type" value="Genomic_DNA"/>
</dbReference>
<dbReference type="InterPro" id="IPR003959">
    <property type="entry name" value="ATPase_AAA_core"/>
</dbReference>
<dbReference type="NCBIfam" id="TIGR03346">
    <property type="entry name" value="chaperone_ClpB"/>
    <property type="match status" value="1"/>
</dbReference>
<keyword evidence="11" id="KW-0963">Cytoplasm</keyword>
<keyword evidence="3 9" id="KW-0677">Repeat</keyword>
<dbReference type="InterPro" id="IPR027417">
    <property type="entry name" value="P-loop_NTPase"/>
</dbReference>
<dbReference type="Gene3D" id="3.40.50.300">
    <property type="entry name" value="P-loop containing nucleotide triphosphate hydrolases"/>
    <property type="match status" value="3"/>
</dbReference>
<dbReference type="FunFam" id="3.40.50.300:FF:000120">
    <property type="entry name" value="ATP-dependent chaperone ClpB"/>
    <property type="match status" value="1"/>
</dbReference>
<keyword evidence="5 10" id="KW-0067">ATP-binding</keyword>
<dbReference type="Pfam" id="PF07724">
    <property type="entry name" value="AAA_2"/>
    <property type="match status" value="1"/>
</dbReference>
<dbReference type="Pfam" id="PF02861">
    <property type="entry name" value="Clp_N"/>
    <property type="match status" value="1"/>
</dbReference>
<reference evidence="13 14" key="1">
    <citation type="submission" date="2010-03" db="EMBL/GenBank/DDBJ databases">
        <title>The genome sequence of Ruminococcus obeum A2-162.</title>
        <authorList>
            <consortium name="metaHIT consortium -- http://www.metahit.eu/"/>
            <person name="Pajon A."/>
            <person name="Turner K."/>
            <person name="Parkhill J."/>
            <person name="Duncan S."/>
            <person name="Flint H."/>
        </authorList>
    </citation>
    <scope>NUCLEOTIDE SEQUENCE [LARGE SCALE GENOMIC DNA]</scope>
    <source>
        <strain evidence="13 14">A2-162</strain>
    </source>
</reference>
<keyword evidence="6 11" id="KW-0175">Coiled coil</keyword>
<dbReference type="AlphaFoldDB" id="D4LRI4"/>
<dbReference type="SMART" id="SM01086">
    <property type="entry name" value="ClpB_D2-small"/>
    <property type="match status" value="1"/>
</dbReference>
<dbReference type="InterPro" id="IPR019489">
    <property type="entry name" value="Clp_ATPase_C"/>
</dbReference>
<dbReference type="PANTHER" id="PTHR11638:SF18">
    <property type="entry name" value="HEAT SHOCK PROTEIN 104"/>
    <property type="match status" value="1"/>
</dbReference>
<dbReference type="InterPro" id="IPR004176">
    <property type="entry name" value="Clp_R_N"/>
</dbReference>
<dbReference type="CDD" id="cd00009">
    <property type="entry name" value="AAA"/>
    <property type="match status" value="1"/>
</dbReference>
<reference evidence="13 14" key="2">
    <citation type="submission" date="2010-03" db="EMBL/GenBank/DDBJ databases">
        <authorList>
            <person name="Pajon A."/>
        </authorList>
    </citation>
    <scope>NUCLEOTIDE SEQUENCE [LARGE SCALE GENOMIC DNA]</scope>
    <source>
        <strain evidence="13 14">A2-162</strain>
    </source>
</reference>
<dbReference type="InterPro" id="IPR018368">
    <property type="entry name" value="ClpA/B_CS1"/>
</dbReference>
<comment type="function">
    <text evidence="11">Part of a stress-induced multi-chaperone system, it is involved in the recovery of the cell from heat-induced damage, in cooperation with DnaK, DnaJ and GrpE.</text>
</comment>
<evidence type="ECO:0000256" key="4">
    <source>
        <dbReference type="ARBA" id="ARBA00022741"/>
    </source>
</evidence>
<dbReference type="PANTHER" id="PTHR11638">
    <property type="entry name" value="ATP-DEPENDENT CLP PROTEASE"/>
    <property type="match status" value="1"/>
</dbReference>
<evidence type="ECO:0000256" key="5">
    <source>
        <dbReference type="ARBA" id="ARBA00022840"/>
    </source>
</evidence>
<keyword evidence="4 10" id="KW-0547">Nucleotide-binding</keyword>
<keyword evidence="11" id="KW-0346">Stress response</keyword>